<accession>A0A833XMD3</accession>
<reference evidence="2" key="1">
    <citation type="submission" date="2015-10" db="EMBL/GenBank/DDBJ databases">
        <authorList>
            <person name="Martinez-Garcia P.J."/>
            <person name="Crepeau M.W."/>
            <person name="Puiu D."/>
            <person name="Gonzalez-Ibeas D."/>
            <person name="Whalen J."/>
            <person name="Stevens K."/>
            <person name="Paul R."/>
            <person name="Butterfield T."/>
            <person name="Britton M."/>
            <person name="Reagan R."/>
            <person name="Chakraborty S."/>
            <person name="Walawage S.L."/>
            <person name="Vasquez-Gross H.A."/>
            <person name="Cardeno C."/>
            <person name="Famula R."/>
            <person name="Pratt K."/>
            <person name="Kuruganti S."/>
            <person name="Aradhya M.K."/>
            <person name="Leslie C.A."/>
            <person name="Dandekar A.M."/>
            <person name="Salzberg S.L."/>
            <person name="Wegrzyn J.L."/>
            <person name="Langley C.H."/>
            <person name="Neale D.B."/>
        </authorList>
    </citation>
    <scope>NUCLEOTIDE SEQUENCE</scope>
    <source>
        <tissue evidence="2">Leaves</tissue>
    </source>
</reference>
<dbReference type="Proteomes" id="UP000619265">
    <property type="component" value="Unassembled WGS sequence"/>
</dbReference>
<dbReference type="InterPro" id="IPR032675">
    <property type="entry name" value="LRR_dom_sf"/>
</dbReference>
<dbReference type="PANTHER" id="PTHR47186">
    <property type="entry name" value="LEUCINE-RICH REPEAT-CONTAINING PROTEIN 57"/>
    <property type="match status" value="1"/>
</dbReference>
<dbReference type="Gramene" id="Jr04_05440_p1">
    <property type="protein sequence ID" value="cds.Jr04_05440_p1"/>
    <property type="gene ID" value="Jr04_05440"/>
</dbReference>
<comment type="caution">
    <text evidence="2">The sequence shown here is derived from an EMBL/GenBank/DDBJ whole genome shotgun (WGS) entry which is preliminary data.</text>
</comment>
<dbReference type="AlphaFoldDB" id="A0A833XMD3"/>
<dbReference type="PANTHER" id="PTHR47186:SF3">
    <property type="entry name" value="OS09G0267800 PROTEIN"/>
    <property type="match status" value="1"/>
</dbReference>
<dbReference type="Gene3D" id="3.80.10.10">
    <property type="entry name" value="Ribonuclease Inhibitor"/>
    <property type="match status" value="2"/>
</dbReference>
<evidence type="ECO:0000313" key="2">
    <source>
        <dbReference type="EMBL" id="KAF5471917.1"/>
    </source>
</evidence>
<dbReference type="SUPFAM" id="SSF52047">
    <property type="entry name" value="RNI-like"/>
    <property type="match status" value="1"/>
</dbReference>
<name>A0A833XMD3_JUGRE</name>
<feature type="region of interest" description="Disordered" evidence="1">
    <location>
        <begin position="462"/>
        <end position="488"/>
    </location>
</feature>
<evidence type="ECO:0000313" key="3">
    <source>
        <dbReference type="Proteomes" id="UP000619265"/>
    </source>
</evidence>
<dbReference type="EMBL" id="LIHL02000004">
    <property type="protein sequence ID" value="KAF5471917.1"/>
    <property type="molecule type" value="Genomic_DNA"/>
</dbReference>
<organism evidence="2 3">
    <name type="scientific">Juglans regia</name>
    <name type="common">English walnut</name>
    <dbReference type="NCBI Taxonomy" id="51240"/>
    <lineage>
        <taxon>Eukaryota</taxon>
        <taxon>Viridiplantae</taxon>
        <taxon>Streptophyta</taxon>
        <taxon>Embryophyta</taxon>
        <taxon>Tracheophyta</taxon>
        <taxon>Spermatophyta</taxon>
        <taxon>Magnoliopsida</taxon>
        <taxon>eudicotyledons</taxon>
        <taxon>Gunneridae</taxon>
        <taxon>Pentapetalae</taxon>
        <taxon>rosids</taxon>
        <taxon>fabids</taxon>
        <taxon>Fagales</taxon>
        <taxon>Juglandaceae</taxon>
        <taxon>Juglans</taxon>
    </lineage>
</organism>
<sequence>MEYLCFISLLGTPIKELPSSIGYLTPALKELLLGQCTKLMRLPSSIHQLQNLKVLICLSDCINGCCKDLMRLPIIVSHSQHLKCLSLENFTNLAKEEIVLSIGYSKWLKHSQITLSRTIKRSEPKSSAELRRQLLSSLHWYLDDFSFYSTSTLQELDLSWSAVVSLPPRMKIYVELRILKLCHCEKLQEILHFPPNIQELYVRECFSLERLPEVSTKFQFYISCGLRELRWIDLSGCYKLVANIGSQVPKPSFVEEHIQDHSCGIIFPGNKIPNWFSHTKEISNGDDSCELDIRGPLYLEEIIGIVFCAVLGSDPDYPLGPFSGICVSINGDMLVKERFCLYGGSDHVYLNYSFAECIEQLLRYPTGDNLRFRFYCDSYNVMFKSCGVHIIYKHEENESLTVGECSVDSSNGIPLSKRCRDDEDSNLEFNGYPQHKRRSYNLGNSNVVVDCVGVDGDFAKAEGGSDSEGSLKEEVPASRSASQEGQGIRRRLTRHQMGKYIDVSCSSERTYKHMCSNGRKQLWGAIIFAKTCQLHSIHPNQSEESPTLPVITEAVNRKLEFFKC</sequence>
<reference evidence="2" key="2">
    <citation type="submission" date="2020-03" db="EMBL/GenBank/DDBJ databases">
        <title>Walnut 2.0.</title>
        <authorList>
            <person name="Marrano A."/>
            <person name="Britton M."/>
            <person name="Zimin A.V."/>
            <person name="Zaini P.A."/>
            <person name="Workman R."/>
            <person name="Puiu D."/>
            <person name="Bianco L."/>
            <person name="Allen B.J."/>
            <person name="Troggio M."/>
            <person name="Leslie C.A."/>
            <person name="Timp W."/>
            <person name="Dendekar A."/>
            <person name="Salzberg S.L."/>
            <person name="Neale D.B."/>
        </authorList>
    </citation>
    <scope>NUCLEOTIDE SEQUENCE</scope>
    <source>
        <tissue evidence="2">Leaves</tissue>
    </source>
</reference>
<protein>
    <submittedName>
        <fullName evidence="2">Uncharacterized protein</fullName>
    </submittedName>
</protein>
<proteinExistence type="predicted"/>
<gene>
    <name evidence="2" type="ORF">F2P56_008677</name>
</gene>
<evidence type="ECO:0000256" key="1">
    <source>
        <dbReference type="SAM" id="MobiDB-lite"/>
    </source>
</evidence>